<evidence type="ECO:0000259" key="2">
    <source>
        <dbReference type="Pfam" id="PF01979"/>
    </source>
</evidence>
<name>A0A327ZKT8_9ACTN</name>
<proteinExistence type="predicted"/>
<dbReference type="Gene3D" id="3.20.20.140">
    <property type="entry name" value="Metal-dependent hydrolases"/>
    <property type="match status" value="1"/>
</dbReference>
<dbReference type="SUPFAM" id="SSF51556">
    <property type="entry name" value="Metallo-dependent hydrolases"/>
    <property type="match status" value="1"/>
</dbReference>
<feature type="domain" description="Amidohydrolase-related" evidence="2">
    <location>
        <begin position="54"/>
        <end position="398"/>
    </location>
</feature>
<dbReference type="SUPFAM" id="SSF51338">
    <property type="entry name" value="Composite domain of metallo-dependent hydrolases"/>
    <property type="match status" value="1"/>
</dbReference>
<protein>
    <submittedName>
        <fullName evidence="3">Cytosine/adenosine deaminase-related metal-dependent hydrolase</fullName>
    </submittedName>
</protein>
<dbReference type="InterPro" id="IPR050287">
    <property type="entry name" value="MTA/SAH_deaminase"/>
</dbReference>
<dbReference type="GO" id="GO:0016810">
    <property type="term" value="F:hydrolase activity, acting on carbon-nitrogen (but not peptide) bonds"/>
    <property type="evidence" value="ECO:0007669"/>
    <property type="project" value="InterPro"/>
</dbReference>
<evidence type="ECO:0000313" key="4">
    <source>
        <dbReference type="Proteomes" id="UP000249341"/>
    </source>
</evidence>
<dbReference type="Pfam" id="PF01979">
    <property type="entry name" value="Amidohydro_1"/>
    <property type="match status" value="1"/>
</dbReference>
<keyword evidence="4" id="KW-1185">Reference proteome</keyword>
<reference evidence="3 4" key="1">
    <citation type="submission" date="2018-06" db="EMBL/GenBank/DDBJ databases">
        <title>Genomic Encyclopedia of Type Strains, Phase III (KMG-III): the genomes of soil and plant-associated and newly described type strains.</title>
        <authorList>
            <person name="Whitman W."/>
        </authorList>
    </citation>
    <scope>NUCLEOTIDE SEQUENCE [LARGE SCALE GENOMIC DNA]</scope>
    <source>
        <strain evidence="3 4">CGMCC 4.7090</strain>
    </source>
</reference>
<dbReference type="PANTHER" id="PTHR43794:SF11">
    <property type="entry name" value="AMIDOHYDROLASE-RELATED DOMAIN-CONTAINING PROTEIN"/>
    <property type="match status" value="1"/>
</dbReference>
<dbReference type="InterPro" id="IPR011059">
    <property type="entry name" value="Metal-dep_hydrolase_composite"/>
</dbReference>
<dbReference type="EMBL" id="QLMJ01000001">
    <property type="protein sequence ID" value="RAK42895.1"/>
    <property type="molecule type" value="Genomic_DNA"/>
</dbReference>
<evidence type="ECO:0000313" key="3">
    <source>
        <dbReference type="EMBL" id="RAK42895.1"/>
    </source>
</evidence>
<keyword evidence="1 3" id="KW-0378">Hydrolase</keyword>
<accession>A0A327ZKT8</accession>
<dbReference type="AlphaFoldDB" id="A0A327ZKT8"/>
<dbReference type="InterPro" id="IPR032466">
    <property type="entry name" value="Metal_Hydrolase"/>
</dbReference>
<evidence type="ECO:0000256" key="1">
    <source>
        <dbReference type="ARBA" id="ARBA00022801"/>
    </source>
</evidence>
<sequence>MPSLLIRGGHVLTMDPVLGDLPDGDILIEGDTIVAIAPRIETCDAELVDATGTIVMPGFVDTHRHLWQGALGQIAADWTMHEYRTGLVDRYSPLFTPGDVRDGTFFGALEALDGGVTTVFDSSHVMHTPEHADAAVEALKAAGLRAVFGYGSPTEDLPHPYDARRIAAEQFSSREQLVTLGLALRGPETATLDTTAADIALGRELGVPVSMPVGLGRSGQGRSIARLRERGLLGEDLLFVHCTNSTDEELTMIAGSGGHVSVSARAEMMMGHGLPATGRMIEAGLRPGLSAGVPGSMFDEIRATLQAERAHRASRRGLTGGRPRSVGLTSRQVLELATIDGARTLGMADRIGSLAPGKRADIIVIDASRRDLRLLYDAAALATCSNTADIDTVLVNGEFRKRDGRLVGVDPFAARIRAEASRDRLVTIAAG</sequence>
<dbReference type="NCBIfam" id="NF006056">
    <property type="entry name" value="PRK08204.1"/>
    <property type="match status" value="1"/>
</dbReference>
<dbReference type="PANTHER" id="PTHR43794">
    <property type="entry name" value="AMINOHYDROLASE SSNA-RELATED"/>
    <property type="match status" value="1"/>
</dbReference>
<organism evidence="3 4">
    <name type="scientific">Actinoplanes lutulentus</name>
    <dbReference type="NCBI Taxonomy" id="1287878"/>
    <lineage>
        <taxon>Bacteria</taxon>
        <taxon>Bacillati</taxon>
        <taxon>Actinomycetota</taxon>
        <taxon>Actinomycetes</taxon>
        <taxon>Micromonosporales</taxon>
        <taxon>Micromonosporaceae</taxon>
        <taxon>Actinoplanes</taxon>
    </lineage>
</organism>
<dbReference type="RefSeq" id="WP_181557624.1">
    <property type="nucleotide sequence ID" value="NZ_JACHWI010000001.1"/>
</dbReference>
<comment type="caution">
    <text evidence="3">The sequence shown here is derived from an EMBL/GenBank/DDBJ whole genome shotgun (WGS) entry which is preliminary data.</text>
</comment>
<dbReference type="Proteomes" id="UP000249341">
    <property type="component" value="Unassembled WGS sequence"/>
</dbReference>
<dbReference type="InterPro" id="IPR006680">
    <property type="entry name" value="Amidohydro-rel"/>
</dbReference>
<gene>
    <name evidence="3" type="ORF">B0I29_10125</name>
</gene>
<dbReference type="Gene3D" id="2.30.40.10">
    <property type="entry name" value="Urease, subunit C, domain 1"/>
    <property type="match status" value="1"/>
</dbReference>